<reference evidence="2 3" key="1">
    <citation type="journal article" date="2019" name="Sci. Rep.">
        <title>Orb-weaving spider Araneus ventricosus genome elucidates the spidroin gene catalogue.</title>
        <authorList>
            <person name="Kono N."/>
            <person name="Nakamura H."/>
            <person name="Ohtoshi R."/>
            <person name="Moran D.A.P."/>
            <person name="Shinohara A."/>
            <person name="Yoshida Y."/>
            <person name="Fujiwara M."/>
            <person name="Mori M."/>
            <person name="Tomita M."/>
            <person name="Arakawa K."/>
        </authorList>
    </citation>
    <scope>NUCLEOTIDE SEQUENCE [LARGE SCALE GENOMIC DNA]</scope>
</reference>
<organism evidence="2 3">
    <name type="scientific">Araneus ventricosus</name>
    <name type="common">Orbweaver spider</name>
    <name type="synonym">Epeira ventricosa</name>
    <dbReference type="NCBI Taxonomy" id="182803"/>
    <lineage>
        <taxon>Eukaryota</taxon>
        <taxon>Metazoa</taxon>
        <taxon>Ecdysozoa</taxon>
        <taxon>Arthropoda</taxon>
        <taxon>Chelicerata</taxon>
        <taxon>Arachnida</taxon>
        <taxon>Araneae</taxon>
        <taxon>Araneomorphae</taxon>
        <taxon>Entelegynae</taxon>
        <taxon>Araneoidea</taxon>
        <taxon>Araneidae</taxon>
        <taxon>Araneus</taxon>
    </lineage>
</organism>
<comment type="caution">
    <text evidence="2">The sequence shown here is derived from an EMBL/GenBank/DDBJ whole genome shotgun (WGS) entry which is preliminary data.</text>
</comment>
<evidence type="ECO:0000313" key="3">
    <source>
        <dbReference type="Proteomes" id="UP000499080"/>
    </source>
</evidence>
<dbReference type="Proteomes" id="UP000499080">
    <property type="component" value="Unassembled WGS sequence"/>
</dbReference>
<protein>
    <submittedName>
        <fullName evidence="2">Uncharacterized protein</fullName>
    </submittedName>
</protein>
<dbReference type="AlphaFoldDB" id="A0A4Y2KJT7"/>
<dbReference type="EMBL" id="BGPR01004717">
    <property type="protein sequence ID" value="GBN02618.1"/>
    <property type="molecule type" value="Genomic_DNA"/>
</dbReference>
<proteinExistence type="predicted"/>
<feature type="region of interest" description="Disordered" evidence="1">
    <location>
        <begin position="27"/>
        <end position="46"/>
    </location>
</feature>
<keyword evidence="3" id="KW-1185">Reference proteome</keyword>
<accession>A0A4Y2KJT7</accession>
<evidence type="ECO:0000313" key="2">
    <source>
        <dbReference type="EMBL" id="GBN02618.1"/>
    </source>
</evidence>
<name>A0A4Y2KJT7_ARAVE</name>
<sequence length="110" mass="12453">MPKERLKPPVAIDTVISCQQCGTTNTRALSISRSRSAQRPKKSMSGLMTVNQQAVKSGPRYESHLLHRKCHTTSGKCQINSSEHNLRSVRWQRVIRRLADINFAGAEHMR</sequence>
<gene>
    <name evidence="2" type="ORF">AVEN_179872_1</name>
</gene>
<evidence type="ECO:0000256" key="1">
    <source>
        <dbReference type="SAM" id="MobiDB-lite"/>
    </source>
</evidence>